<dbReference type="PANTHER" id="PTHR23033">
    <property type="entry name" value="BETA1,3-GALACTOSYLTRANSFERASE"/>
    <property type="match status" value="1"/>
</dbReference>
<name>E9EG01_METAQ</name>
<evidence type="ECO:0000256" key="7">
    <source>
        <dbReference type="ARBA" id="ARBA00022692"/>
    </source>
</evidence>
<protein>
    <recommendedName>
        <fullName evidence="4">N-acetylgalactosaminide beta-1,3-galactosyltransferase</fullName>
        <ecNumber evidence="4">2.4.1.122</ecNumber>
    </recommendedName>
</protein>
<dbReference type="STRING" id="655827.E9EG01"/>
<feature type="domain" description="Fringe-like glycosyltransferase" evidence="12">
    <location>
        <begin position="229"/>
        <end position="301"/>
    </location>
</feature>
<evidence type="ECO:0000256" key="2">
    <source>
        <dbReference type="ARBA" id="ARBA00004922"/>
    </source>
</evidence>
<evidence type="ECO:0000256" key="11">
    <source>
        <dbReference type="ARBA" id="ARBA00023136"/>
    </source>
</evidence>
<dbReference type="InterPro" id="IPR003378">
    <property type="entry name" value="Fringe-like_glycosylTrfase"/>
</dbReference>
<evidence type="ECO:0000256" key="10">
    <source>
        <dbReference type="ARBA" id="ARBA00022989"/>
    </source>
</evidence>
<dbReference type="GO" id="GO:0000166">
    <property type="term" value="F:nucleotide binding"/>
    <property type="evidence" value="ECO:0007669"/>
    <property type="project" value="UniProtKB-KW"/>
</dbReference>
<evidence type="ECO:0000256" key="9">
    <source>
        <dbReference type="ARBA" id="ARBA00022968"/>
    </source>
</evidence>
<evidence type="ECO:0000256" key="6">
    <source>
        <dbReference type="ARBA" id="ARBA00022679"/>
    </source>
</evidence>
<sequence>MPVRRRRRLTPLAVMALVVLTVLFITLPPDSPAVLAVVFNSARLRSALLPGDRDAWLSERARYPVHLASEVGCLIKTGYGTRHRVREQLGAFAVKGGVLGDEGRDYLVVGDWEAANGTAGGDLGAAVVDAVGLVMRDERVRDSADHVRFGKYRSLRAAVEAGDELRAGELGAKFGWELDALKVSALRFLHHVAGIFSGTSGSLVRIDEMASDRLKRESSLADCFVQFIMGMELSYKRMPHKKWYLILDDDTFVVKESLELLLSHLNPSKPQYVGNAVGDYKARFAHGGSAVIISGEAMRILFSRPDIVREAYVRSLDETWGDRLVATTLQRIGVYIDERYSHYFNGEAPDMTRIRADRVCSPIVSFHGLRNPGAMVHAGTTLGKMRKPVLWGQLWELFGQTPLESFENSVLREGDHVGPGEKEVKVWQGIKTARDCQRKCKSWCLAWAYDGQNRQCRASPWLIVGPRNNAGEVSGINTSVARSAFRKCSLVG</sequence>
<evidence type="ECO:0000313" key="13">
    <source>
        <dbReference type="EMBL" id="EFY85131.1"/>
    </source>
</evidence>
<dbReference type="AlphaFoldDB" id="E9EG01"/>
<keyword evidence="10" id="KW-1133">Transmembrane helix</keyword>
<evidence type="ECO:0000256" key="8">
    <source>
        <dbReference type="ARBA" id="ARBA00022741"/>
    </source>
</evidence>
<keyword evidence="14" id="KW-1185">Reference proteome</keyword>
<evidence type="ECO:0000313" key="14">
    <source>
        <dbReference type="Proteomes" id="UP000002499"/>
    </source>
</evidence>
<dbReference type="Proteomes" id="UP000002499">
    <property type="component" value="Unassembled WGS sequence"/>
</dbReference>
<organism evidence="14">
    <name type="scientific">Metarhizium acridum (strain CQMa 102)</name>
    <dbReference type="NCBI Taxonomy" id="655827"/>
    <lineage>
        <taxon>Eukaryota</taxon>
        <taxon>Fungi</taxon>
        <taxon>Dikarya</taxon>
        <taxon>Ascomycota</taxon>
        <taxon>Pezizomycotina</taxon>
        <taxon>Sordariomycetes</taxon>
        <taxon>Hypocreomycetidae</taxon>
        <taxon>Hypocreales</taxon>
        <taxon>Clavicipitaceae</taxon>
        <taxon>Metarhizium</taxon>
    </lineage>
</organism>
<evidence type="ECO:0000256" key="1">
    <source>
        <dbReference type="ARBA" id="ARBA00004606"/>
    </source>
</evidence>
<comment type="pathway">
    <text evidence="2">Protein modification; protein glycosylation.</text>
</comment>
<evidence type="ECO:0000259" key="12">
    <source>
        <dbReference type="Pfam" id="PF02434"/>
    </source>
</evidence>
<evidence type="ECO:0000256" key="4">
    <source>
        <dbReference type="ARBA" id="ARBA00012557"/>
    </source>
</evidence>
<reference evidence="13 14" key="1">
    <citation type="journal article" date="2011" name="PLoS Genet.">
        <title>Genome sequencing and comparative transcriptomics of the model entomopathogenic fungi Metarhizium anisopliae and M. acridum.</title>
        <authorList>
            <person name="Gao Q."/>
            <person name="Jin K."/>
            <person name="Ying S.H."/>
            <person name="Zhang Y."/>
            <person name="Xiao G."/>
            <person name="Shang Y."/>
            <person name="Duan Z."/>
            <person name="Hu X."/>
            <person name="Xie X.Q."/>
            <person name="Zhou G."/>
            <person name="Peng G."/>
            <person name="Luo Z."/>
            <person name="Huang W."/>
            <person name="Wang B."/>
            <person name="Fang W."/>
            <person name="Wang S."/>
            <person name="Zhong Y."/>
            <person name="Ma L.J."/>
            <person name="St Leger R.J."/>
            <person name="Zhao G.P."/>
            <person name="Pei Y."/>
            <person name="Feng M.G."/>
            <person name="Xia Y."/>
            <person name="Wang C."/>
        </authorList>
    </citation>
    <scope>NUCLEOTIDE SEQUENCE [LARGE SCALE GENOMIC DNA]</scope>
    <source>
        <strain evidence="13 14">CQMa 102</strain>
    </source>
</reference>
<proteinExistence type="inferred from homology"/>
<dbReference type="Gene3D" id="3.90.550.50">
    <property type="match status" value="1"/>
</dbReference>
<keyword evidence="8" id="KW-0547">Nucleotide-binding</keyword>
<dbReference type="InterPro" id="IPR026050">
    <property type="entry name" value="C1GALT1/C1GALT1_chp1"/>
</dbReference>
<keyword evidence="7" id="KW-0812">Transmembrane</keyword>
<keyword evidence="9" id="KW-0735">Signal-anchor</keyword>
<comment type="subcellular location">
    <subcellularLocation>
        <location evidence="1">Membrane</location>
        <topology evidence="1">Single-pass type II membrane protein</topology>
    </subcellularLocation>
</comment>
<accession>E9EG01</accession>
<dbReference type="Pfam" id="PF02434">
    <property type="entry name" value="Fringe"/>
    <property type="match status" value="1"/>
</dbReference>
<dbReference type="GO" id="GO:0016020">
    <property type="term" value="C:membrane"/>
    <property type="evidence" value="ECO:0007669"/>
    <property type="project" value="UniProtKB-SubCell"/>
</dbReference>
<comment type="similarity">
    <text evidence="3">Belongs to the glycosyltransferase 31 family. Beta3-Gal-T subfamily.</text>
</comment>
<dbReference type="InParanoid" id="E9EG01"/>
<dbReference type="OrthoDB" id="414175at2759"/>
<keyword evidence="5" id="KW-0328">Glycosyltransferase</keyword>
<dbReference type="EMBL" id="GL698588">
    <property type="protein sequence ID" value="EFY85131.1"/>
    <property type="molecule type" value="Genomic_DNA"/>
</dbReference>
<dbReference type="OMA" id="PNKKWYL"/>
<keyword evidence="6" id="KW-0808">Transferase</keyword>
<keyword evidence="11" id="KW-0472">Membrane</keyword>
<dbReference type="EC" id="2.4.1.122" evidence="4"/>
<dbReference type="HOGENOM" id="CLU_033556_0_0_1"/>
<dbReference type="GO" id="GO:0016263">
    <property type="term" value="F:glycoprotein-N-acetylgalactosamine 3-beta-galactosyltransferase activity"/>
    <property type="evidence" value="ECO:0007669"/>
    <property type="project" value="UniProtKB-EC"/>
</dbReference>
<evidence type="ECO:0000256" key="5">
    <source>
        <dbReference type="ARBA" id="ARBA00022676"/>
    </source>
</evidence>
<dbReference type="PANTHER" id="PTHR23033:SF40">
    <property type="entry name" value="APPLE DOMAIN-CONTAINING PROTEIN"/>
    <property type="match status" value="1"/>
</dbReference>
<dbReference type="eggNOG" id="KOG2246">
    <property type="taxonomic scope" value="Eukaryota"/>
</dbReference>
<evidence type="ECO:0000256" key="3">
    <source>
        <dbReference type="ARBA" id="ARBA00006462"/>
    </source>
</evidence>
<gene>
    <name evidence="13" type="ORF">MAC_08799</name>
</gene>